<evidence type="ECO:0000256" key="12">
    <source>
        <dbReference type="SAM" id="SignalP"/>
    </source>
</evidence>
<dbReference type="RefSeq" id="WP_018967148.1">
    <property type="nucleotide sequence ID" value="NZ_KB899213.1"/>
</dbReference>
<dbReference type="Gene3D" id="2.60.120.260">
    <property type="entry name" value="Galactose-binding domain-like"/>
    <property type="match status" value="1"/>
</dbReference>
<comment type="subunit">
    <text evidence="4">Monomer.</text>
</comment>
<reference evidence="14 15" key="1">
    <citation type="submission" date="2013-08" db="EMBL/GenBank/DDBJ databases">
        <authorList>
            <person name="Weinstock G."/>
            <person name="Sodergren E."/>
            <person name="Wylie T."/>
            <person name="Fulton L."/>
            <person name="Fulton R."/>
            <person name="Fronick C."/>
            <person name="O'Laughlin M."/>
            <person name="Godfrey J."/>
            <person name="Miner T."/>
            <person name="Herter B."/>
            <person name="Appelbaum E."/>
            <person name="Cordes M."/>
            <person name="Lek S."/>
            <person name="Wollam A."/>
            <person name="Pepin K.H."/>
            <person name="Palsikar V.B."/>
            <person name="Mitreva M."/>
            <person name="Wilson R.K."/>
        </authorList>
    </citation>
    <scope>NUCLEOTIDE SEQUENCE [LARGE SCALE GENOMIC DNA]</scope>
    <source>
        <strain evidence="14 15">ATCC 15930</strain>
    </source>
</reference>
<evidence type="ECO:0000256" key="3">
    <source>
        <dbReference type="ARBA" id="ARBA00007401"/>
    </source>
</evidence>
<sequence length="1079" mass="123331">MKKILFWVALAALGLQTQAHAGVQSKPKRSVTKGKIKPIMKSPEGPGNMMTGPTFTEWHDLQVNTLNRMPMHTNFFPFKNYEEAKMGDPKRSENYLSLHGDWKFNWVENADQRPTRFYETNFNDAAWGTMPVPGIWELNGYGDPVYLNVGFAWRGHFKDNPPQVPVKDNHVGSYRRTITLPDAWQGKQVIAHFGSVTSNIYLWVNGHFVGYSEDSKVAPEFDLTPYLKKGENLIAFQCFRWCDGSYCEDQDFWRLSGVARDTYLYARDKKAYLEDLRITPDLTDNYANGTLTIDAKTQKGVVLNHELLDAEGNLVTSMKATNGKVQLKVPNVKKWTAETPYLYTLRTTVVDMRVRKTNAPKKMDTDAYVAVTNQKVGFRKVEIRNAQLLVNGQPVLIKGANRHEIDPDGGYVVSRERMIQDIRIMKQLNINAVRTCHYPDDPMWYDLCDEYGIYVVAEANQESHGFHYGDEAPAKKPMFALQILQRNQNNVQTYFNHPSIITWSLGNETADGPNFAAAYKWIKGYDPSRPVQWERGGEDSPSTDIACPMYRTHQWCEEYARNNSNPRPLIQCEYNHTMGNSSGGFKEYWDLVRKYPKFQGGFIWDFVDQGLRAKDKNGVEIYKYGGDYNDYDPSDNNFNCNGIISPDRVPNPHAYEIAYWHQNIWAEPVDLKAGKISVYNENFFRNLDNYKLVWTVLKNGKAVQTGEVEQLDVEPQQRRELTLPIKMEDLCPHAELMLNVDFVLKTAEPLLDAGSRVAYNQFEMQQGACFRKAPKAPAVDKDTRLSLRDKSSESQIVVSNKRFTVAFDRASGLLATYDVDGKALLGQGGTLKPNFWRAVTDNDMGAGVQKSNRIWREPKLQLVTINTMFDKKNNKADVHAEYDMPEVGAQLTLTYSIMADGSMRITQQMTPKTANEQPFLLRYGMVMQLPYDMQVSEFYGRGPIENYADRKLSQNVGIYKQTADEQFYPYIRPQETGTKSDIRWWKQTNDNGFGFRIVSPELFSASALHYSIADLDEGLEKAQRHSPQVPKSKYTELCIDLGQTGVGGVNSWSKEAIALPSYRLPYKQYTFTFMLVPQK</sequence>
<dbReference type="InterPro" id="IPR032312">
    <property type="entry name" value="LacZ_4"/>
</dbReference>
<dbReference type="InterPro" id="IPR006103">
    <property type="entry name" value="Glyco_hydro_2_cat"/>
</dbReference>
<dbReference type="PANTHER" id="PTHR46323:SF2">
    <property type="entry name" value="BETA-GALACTOSIDASE"/>
    <property type="match status" value="1"/>
</dbReference>
<evidence type="ECO:0000256" key="1">
    <source>
        <dbReference type="ARBA" id="ARBA00001412"/>
    </source>
</evidence>
<dbReference type="SMART" id="SM01038">
    <property type="entry name" value="Bgal_small_N"/>
    <property type="match status" value="1"/>
</dbReference>
<dbReference type="EC" id="3.2.1.23" evidence="5 10"/>
<dbReference type="InterPro" id="IPR008979">
    <property type="entry name" value="Galactose-bd-like_sf"/>
</dbReference>
<dbReference type="PATRIC" id="fig|1122985.7.peg.2988"/>
<dbReference type="InterPro" id="IPR017853">
    <property type="entry name" value="GH"/>
</dbReference>
<accession>A0A069QGA8</accession>
<feature type="compositionally biased region" description="Basic residues" evidence="11">
    <location>
        <begin position="26"/>
        <end position="38"/>
    </location>
</feature>
<dbReference type="InterPro" id="IPR011013">
    <property type="entry name" value="Gal_mutarotase_sf_dom"/>
</dbReference>
<dbReference type="GO" id="GO:0030246">
    <property type="term" value="F:carbohydrate binding"/>
    <property type="evidence" value="ECO:0007669"/>
    <property type="project" value="InterPro"/>
</dbReference>
<keyword evidence="6 10" id="KW-0378">Hydrolase</keyword>
<evidence type="ECO:0000256" key="11">
    <source>
        <dbReference type="SAM" id="MobiDB-lite"/>
    </source>
</evidence>
<dbReference type="SUPFAM" id="SSF49785">
    <property type="entry name" value="Galactose-binding domain-like"/>
    <property type="match status" value="1"/>
</dbReference>
<evidence type="ECO:0000256" key="4">
    <source>
        <dbReference type="ARBA" id="ARBA00011245"/>
    </source>
</evidence>
<evidence type="ECO:0000256" key="2">
    <source>
        <dbReference type="ARBA" id="ARBA00001913"/>
    </source>
</evidence>
<dbReference type="GO" id="GO:0005990">
    <property type="term" value="P:lactose catabolic process"/>
    <property type="evidence" value="ECO:0007669"/>
    <property type="project" value="TreeGrafter"/>
</dbReference>
<evidence type="ECO:0000259" key="13">
    <source>
        <dbReference type="SMART" id="SM01038"/>
    </source>
</evidence>
<dbReference type="Pfam" id="PF16353">
    <property type="entry name" value="LacZ_4"/>
    <property type="match status" value="1"/>
</dbReference>
<evidence type="ECO:0000256" key="8">
    <source>
        <dbReference type="ARBA" id="ARBA00023295"/>
    </source>
</evidence>
<dbReference type="FunFam" id="3.20.20.80:FF:000121">
    <property type="entry name" value="Beta-galactosidase"/>
    <property type="match status" value="1"/>
</dbReference>
<organism evidence="14 15">
    <name type="scientific">Hoylesella loescheii DSM 19665 = JCM 12249 = ATCC 15930</name>
    <dbReference type="NCBI Taxonomy" id="1122985"/>
    <lineage>
        <taxon>Bacteria</taxon>
        <taxon>Pseudomonadati</taxon>
        <taxon>Bacteroidota</taxon>
        <taxon>Bacteroidia</taxon>
        <taxon>Bacteroidales</taxon>
        <taxon>Prevotellaceae</taxon>
        <taxon>Hoylesella</taxon>
    </lineage>
</organism>
<comment type="cofactor">
    <cofactor evidence="2">
        <name>Ca(2+)</name>
        <dbReference type="ChEBI" id="CHEBI:29108"/>
    </cofactor>
</comment>
<dbReference type="HOGENOM" id="CLU_002346_1_1_10"/>
<keyword evidence="12" id="KW-0732">Signal</keyword>
<dbReference type="Gene3D" id="3.20.20.80">
    <property type="entry name" value="Glycosidases"/>
    <property type="match status" value="1"/>
</dbReference>
<dbReference type="InterPro" id="IPR004199">
    <property type="entry name" value="B-gal_small/dom_5"/>
</dbReference>
<proteinExistence type="inferred from homology"/>
<evidence type="ECO:0000256" key="10">
    <source>
        <dbReference type="RuleBase" id="RU361154"/>
    </source>
</evidence>
<evidence type="ECO:0000256" key="6">
    <source>
        <dbReference type="ARBA" id="ARBA00022801"/>
    </source>
</evidence>
<evidence type="ECO:0000313" key="15">
    <source>
        <dbReference type="Proteomes" id="UP000027442"/>
    </source>
</evidence>
<feature type="region of interest" description="Disordered" evidence="11">
    <location>
        <begin position="19"/>
        <end position="49"/>
    </location>
</feature>
<dbReference type="AlphaFoldDB" id="A0A069QGA8"/>
<dbReference type="Proteomes" id="UP000027442">
    <property type="component" value="Unassembled WGS sequence"/>
</dbReference>
<dbReference type="SUPFAM" id="SSF74650">
    <property type="entry name" value="Galactose mutarotase-like"/>
    <property type="match status" value="1"/>
</dbReference>
<dbReference type="InterPro" id="IPR006102">
    <property type="entry name" value="Ig-like_GH2"/>
</dbReference>
<dbReference type="EMBL" id="JNGW01000124">
    <property type="protein sequence ID" value="KDR51059.1"/>
    <property type="molecule type" value="Genomic_DNA"/>
</dbReference>
<evidence type="ECO:0000313" key="14">
    <source>
        <dbReference type="EMBL" id="KDR51059.1"/>
    </source>
</evidence>
<dbReference type="SUPFAM" id="SSF51445">
    <property type="entry name" value="(Trans)glycosidases"/>
    <property type="match status" value="1"/>
</dbReference>
<dbReference type="PROSITE" id="PS00719">
    <property type="entry name" value="GLYCOSYL_HYDROL_F2_1"/>
    <property type="match status" value="1"/>
</dbReference>
<evidence type="ECO:0000256" key="5">
    <source>
        <dbReference type="ARBA" id="ARBA00012756"/>
    </source>
</evidence>
<evidence type="ECO:0000256" key="9">
    <source>
        <dbReference type="ARBA" id="ARBA00032230"/>
    </source>
</evidence>
<dbReference type="SUPFAM" id="SSF49303">
    <property type="entry name" value="beta-Galactosidase/glucuronidase domain"/>
    <property type="match status" value="2"/>
</dbReference>
<dbReference type="GO" id="GO:0004565">
    <property type="term" value="F:beta-galactosidase activity"/>
    <property type="evidence" value="ECO:0007669"/>
    <property type="project" value="UniProtKB-EC"/>
</dbReference>
<dbReference type="InterPro" id="IPR006104">
    <property type="entry name" value="Glyco_hydro_2_N"/>
</dbReference>
<feature type="domain" description="Beta galactosidase small chain/" evidence="13">
    <location>
        <begin position="797"/>
        <end position="1076"/>
    </location>
</feature>
<feature type="chain" id="PRO_5001665256" description="Beta-galactosidase" evidence="12">
    <location>
        <begin position="22"/>
        <end position="1079"/>
    </location>
</feature>
<keyword evidence="8 10" id="KW-0326">Glycosidase</keyword>
<dbReference type="InterPro" id="IPR006101">
    <property type="entry name" value="Glyco_hydro_2"/>
</dbReference>
<dbReference type="Gene3D" id="2.70.98.10">
    <property type="match status" value="1"/>
</dbReference>
<keyword evidence="7" id="KW-0106">Calcium</keyword>
<comment type="caution">
    <text evidence="14">The sequence shown here is derived from an EMBL/GenBank/DDBJ whole genome shotgun (WGS) entry which is preliminary data.</text>
</comment>
<name>A0A069QGA8_HOYLO</name>
<dbReference type="InterPro" id="IPR023230">
    <property type="entry name" value="Glyco_hydro_2_CS"/>
</dbReference>
<feature type="signal peptide" evidence="12">
    <location>
        <begin position="1"/>
        <end position="21"/>
    </location>
</feature>
<dbReference type="Gene3D" id="2.60.40.10">
    <property type="entry name" value="Immunoglobulins"/>
    <property type="match status" value="2"/>
</dbReference>
<dbReference type="InterPro" id="IPR050347">
    <property type="entry name" value="Bact_Beta-galactosidase"/>
</dbReference>
<gene>
    <name evidence="14" type="ORF">HMPREF1991_02892</name>
</gene>
<dbReference type="Pfam" id="PF00703">
    <property type="entry name" value="Glyco_hydro_2"/>
    <property type="match status" value="1"/>
</dbReference>
<dbReference type="PANTHER" id="PTHR46323">
    <property type="entry name" value="BETA-GALACTOSIDASE"/>
    <property type="match status" value="1"/>
</dbReference>
<dbReference type="eggNOG" id="COG3250">
    <property type="taxonomic scope" value="Bacteria"/>
</dbReference>
<dbReference type="Pfam" id="PF02837">
    <property type="entry name" value="Glyco_hydro_2_N"/>
    <property type="match status" value="1"/>
</dbReference>
<dbReference type="InterPro" id="IPR013783">
    <property type="entry name" value="Ig-like_fold"/>
</dbReference>
<keyword evidence="15" id="KW-1185">Reference proteome</keyword>
<comment type="similarity">
    <text evidence="3 10">Belongs to the glycosyl hydrolase 2 family.</text>
</comment>
<protein>
    <recommendedName>
        <fullName evidence="5 10">Beta-galactosidase</fullName>
        <ecNumber evidence="5 10">3.2.1.23</ecNumber>
    </recommendedName>
    <alternativeName>
        <fullName evidence="9 10">Lactase</fullName>
    </alternativeName>
</protein>
<dbReference type="PRINTS" id="PR00132">
    <property type="entry name" value="GLHYDRLASE2"/>
</dbReference>
<dbReference type="Pfam" id="PF02836">
    <property type="entry name" value="Glyco_hydro_2_C"/>
    <property type="match status" value="1"/>
</dbReference>
<evidence type="ECO:0000256" key="7">
    <source>
        <dbReference type="ARBA" id="ARBA00022837"/>
    </source>
</evidence>
<comment type="catalytic activity">
    <reaction evidence="1 10">
        <text>Hydrolysis of terminal non-reducing beta-D-galactose residues in beta-D-galactosides.</text>
        <dbReference type="EC" id="3.2.1.23"/>
    </reaction>
</comment>
<dbReference type="Pfam" id="PF02929">
    <property type="entry name" value="Bgal_small_N"/>
    <property type="match status" value="1"/>
</dbReference>
<dbReference type="InterPro" id="IPR014718">
    <property type="entry name" value="GH-type_carb-bd"/>
</dbReference>
<dbReference type="InterPro" id="IPR036156">
    <property type="entry name" value="Beta-gal/glucu_dom_sf"/>
</dbReference>
<dbReference type="GO" id="GO:0009341">
    <property type="term" value="C:beta-galactosidase complex"/>
    <property type="evidence" value="ECO:0007669"/>
    <property type="project" value="InterPro"/>
</dbReference>